<name>A0A0D0NNC7_9RHOB</name>
<evidence type="ECO:0000313" key="3">
    <source>
        <dbReference type="Proteomes" id="UP000035100"/>
    </source>
</evidence>
<keyword evidence="1" id="KW-0732">Signal</keyword>
<feature type="chain" id="PRO_5002228956" evidence="1">
    <location>
        <begin position="17"/>
        <end position="142"/>
    </location>
</feature>
<proteinExistence type="predicted"/>
<organism evidence="2 3">
    <name type="scientific">Wenxinia marina DSM 24838</name>
    <dbReference type="NCBI Taxonomy" id="1123501"/>
    <lineage>
        <taxon>Bacteria</taxon>
        <taxon>Pseudomonadati</taxon>
        <taxon>Pseudomonadota</taxon>
        <taxon>Alphaproteobacteria</taxon>
        <taxon>Rhodobacterales</taxon>
        <taxon>Roseobacteraceae</taxon>
        <taxon>Wenxinia</taxon>
    </lineage>
</organism>
<feature type="signal peptide" evidence="1">
    <location>
        <begin position="1"/>
        <end position="16"/>
    </location>
</feature>
<dbReference type="STRING" id="1123501.Wenmar_01305"/>
<dbReference type="AlphaFoldDB" id="A0A0D0NNC7"/>
<evidence type="ECO:0000256" key="1">
    <source>
        <dbReference type="SAM" id="SignalP"/>
    </source>
</evidence>
<dbReference type="eggNOG" id="ENOG502ZQ4I">
    <property type="taxonomic scope" value="Bacteria"/>
</dbReference>
<dbReference type="Proteomes" id="UP000035100">
    <property type="component" value="Unassembled WGS sequence"/>
</dbReference>
<gene>
    <name evidence="2" type="ORF">Wenmar_01305</name>
</gene>
<protein>
    <submittedName>
        <fullName evidence="2">Uncharacterized protein</fullName>
    </submittedName>
</protein>
<accession>A0A0D0NNC7</accession>
<dbReference type="RefSeq" id="WP_018301334.1">
    <property type="nucleotide sequence ID" value="NZ_KB902276.1"/>
</dbReference>
<comment type="caution">
    <text evidence="2">The sequence shown here is derived from an EMBL/GenBank/DDBJ whole genome shotgun (WGS) entry which is preliminary data.</text>
</comment>
<reference evidence="2 3" key="1">
    <citation type="submission" date="2013-01" db="EMBL/GenBank/DDBJ databases">
        <authorList>
            <person name="Fiebig A."/>
            <person name="Goeker M."/>
            <person name="Klenk H.-P.P."/>
        </authorList>
    </citation>
    <scope>NUCLEOTIDE SEQUENCE [LARGE SCALE GENOMIC DNA]</scope>
    <source>
        <strain evidence="2 3">DSM 24838</strain>
    </source>
</reference>
<dbReference type="EMBL" id="AONG01000008">
    <property type="protein sequence ID" value="KIQ69735.1"/>
    <property type="molecule type" value="Genomic_DNA"/>
</dbReference>
<keyword evidence="3" id="KW-1185">Reference proteome</keyword>
<evidence type="ECO:0000313" key="2">
    <source>
        <dbReference type="EMBL" id="KIQ69735.1"/>
    </source>
</evidence>
<sequence>MRLAALLALAAAPAHAALPCDVYDELVAEAVMVMQIADIAVVAPESGSACTVRGTVVRTFAGPHPPGTRIQTSIPCDGYPLPPGVVPDIEIGATLYWDFDALSSAAVIELHIAPEGGPAGYGAGVAVLAEPTEAPARAPTCG</sequence>